<accession>A0ACB8TFM4</accession>
<proteinExistence type="predicted"/>
<feature type="non-terminal residue" evidence="1">
    <location>
        <position position="1"/>
    </location>
</feature>
<name>A0ACB8TFM4_9AGAM</name>
<dbReference type="EMBL" id="MU277190">
    <property type="protein sequence ID" value="KAI0067261.1"/>
    <property type="molecule type" value="Genomic_DNA"/>
</dbReference>
<evidence type="ECO:0000313" key="2">
    <source>
        <dbReference type="Proteomes" id="UP000814140"/>
    </source>
</evidence>
<evidence type="ECO:0000313" key="1">
    <source>
        <dbReference type="EMBL" id="KAI0067261.1"/>
    </source>
</evidence>
<sequence>TLRTLYARAARAFLHRDIDLTHSLLASAFALLSSPATPRDALSDQRRKWDILRITTEVTVYTSPPEDSASIPASLRANAILSGASLISSLHARSIRLFSPGAEVDAAYLPAQVVVTLALASIKVFAPTVGRSLVEEWLSRRIQWQDPSGEDSYEKVLDVYCLSILPLLDEWEYAGEFLSYESELPQESKQV</sequence>
<protein>
    <submittedName>
        <fullName evidence="1">Uncharacterized protein</fullName>
    </submittedName>
</protein>
<reference evidence="1" key="2">
    <citation type="journal article" date="2022" name="New Phytol.">
        <title>Evolutionary transition to the ectomycorrhizal habit in the genomes of a hyperdiverse lineage of mushroom-forming fungi.</title>
        <authorList>
            <person name="Looney B."/>
            <person name="Miyauchi S."/>
            <person name="Morin E."/>
            <person name="Drula E."/>
            <person name="Courty P.E."/>
            <person name="Kohler A."/>
            <person name="Kuo A."/>
            <person name="LaButti K."/>
            <person name="Pangilinan J."/>
            <person name="Lipzen A."/>
            <person name="Riley R."/>
            <person name="Andreopoulos W."/>
            <person name="He G."/>
            <person name="Johnson J."/>
            <person name="Nolan M."/>
            <person name="Tritt A."/>
            <person name="Barry K.W."/>
            <person name="Grigoriev I.V."/>
            <person name="Nagy L.G."/>
            <person name="Hibbett D."/>
            <person name="Henrissat B."/>
            <person name="Matheny P.B."/>
            <person name="Labbe J."/>
            <person name="Martin F.M."/>
        </authorList>
    </citation>
    <scope>NUCLEOTIDE SEQUENCE</scope>
    <source>
        <strain evidence="1">HHB10654</strain>
    </source>
</reference>
<gene>
    <name evidence="1" type="ORF">BV25DRAFT_1769538</name>
</gene>
<dbReference type="Proteomes" id="UP000814140">
    <property type="component" value="Unassembled WGS sequence"/>
</dbReference>
<feature type="non-terminal residue" evidence="1">
    <location>
        <position position="191"/>
    </location>
</feature>
<organism evidence="1 2">
    <name type="scientific">Artomyces pyxidatus</name>
    <dbReference type="NCBI Taxonomy" id="48021"/>
    <lineage>
        <taxon>Eukaryota</taxon>
        <taxon>Fungi</taxon>
        <taxon>Dikarya</taxon>
        <taxon>Basidiomycota</taxon>
        <taxon>Agaricomycotina</taxon>
        <taxon>Agaricomycetes</taxon>
        <taxon>Russulales</taxon>
        <taxon>Auriscalpiaceae</taxon>
        <taxon>Artomyces</taxon>
    </lineage>
</organism>
<reference evidence="1" key="1">
    <citation type="submission" date="2021-03" db="EMBL/GenBank/DDBJ databases">
        <authorList>
            <consortium name="DOE Joint Genome Institute"/>
            <person name="Ahrendt S."/>
            <person name="Looney B.P."/>
            <person name="Miyauchi S."/>
            <person name="Morin E."/>
            <person name="Drula E."/>
            <person name="Courty P.E."/>
            <person name="Chicoki N."/>
            <person name="Fauchery L."/>
            <person name="Kohler A."/>
            <person name="Kuo A."/>
            <person name="Labutti K."/>
            <person name="Pangilinan J."/>
            <person name="Lipzen A."/>
            <person name="Riley R."/>
            <person name="Andreopoulos W."/>
            <person name="He G."/>
            <person name="Johnson J."/>
            <person name="Barry K.W."/>
            <person name="Grigoriev I.V."/>
            <person name="Nagy L."/>
            <person name="Hibbett D."/>
            <person name="Henrissat B."/>
            <person name="Matheny P.B."/>
            <person name="Labbe J."/>
            <person name="Martin F."/>
        </authorList>
    </citation>
    <scope>NUCLEOTIDE SEQUENCE</scope>
    <source>
        <strain evidence="1">HHB10654</strain>
    </source>
</reference>
<keyword evidence="2" id="KW-1185">Reference proteome</keyword>
<comment type="caution">
    <text evidence="1">The sequence shown here is derived from an EMBL/GenBank/DDBJ whole genome shotgun (WGS) entry which is preliminary data.</text>
</comment>